<comment type="caution">
    <text evidence="2">The sequence shown here is derived from an EMBL/GenBank/DDBJ whole genome shotgun (WGS) entry which is preliminary data.</text>
</comment>
<evidence type="ECO:0000313" key="3">
    <source>
        <dbReference type="Proteomes" id="UP001152321"/>
    </source>
</evidence>
<dbReference type="Proteomes" id="UP001152321">
    <property type="component" value="Unassembled WGS sequence"/>
</dbReference>
<keyword evidence="1" id="KW-0732">Signal</keyword>
<gene>
    <name evidence="2" type="ORF">NWE73_00635</name>
</gene>
<proteinExistence type="predicted"/>
<feature type="chain" id="PRO_5046980757" description="Cellulase Ig-like domain-containing protein" evidence="1">
    <location>
        <begin position="24"/>
        <end position="679"/>
    </location>
</feature>
<dbReference type="PROSITE" id="PS51257">
    <property type="entry name" value="PROKAR_LIPOPROTEIN"/>
    <property type="match status" value="1"/>
</dbReference>
<dbReference type="EMBL" id="JANRMI010000001">
    <property type="protein sequence ID" value="MDG0814847.1"/>
    <property type="molecule type" value="Genomic_DNA"/>
</dbReference>
<evidence type="ECO:0000313" key="2">
    <source>
        <dbReference type="EMBL" id="MDG0814847.1"/>
    </source>
</evidence>
<sequence>MKKIFSFLFLFLSVFLISSCATKEKFIPRDIASLQMNNGVEGIWFLQGTSSTRGPYNGELELRKNNDGTYSVIRVATYINYFYDGLKVQEVWTGKAVAEGNFLTVSYDLKQADFITRLGEHSRETGDFKNSITVVERFSPSEKGLATQFSDRKASNYNEWLTTRRNLESQSLWVNERRNIDAKGPNIPVAVRAIIGAFKMKIGYDKDPFVRSFKNRKEFEDERPSIVFDPTDFDFYRENKDVIRVVNKITDDISITESSVKRNAYSPTLQEKQQGYERNTVDHHINDQGMAAIATVNEEGKLVNYENDGDAGLWTGMYVGSQAMRYLATKDPEALRNVKKSLKGLFIMMDITGNSREFARTLVSYRPGQPIPDKWHQGTGPFQNIIWLEGGNNDMLKGLTHGFLWASLVIPESEKEIWGHLKEKSRRLMDLKVIEDKPQNRPAVLGLAAFINKDKNLQEQYVRSYNSLKVKASGYSFDTSFYWHGSADWSGINLGVVGDITDITIADRLGETKIRDQLRERLMDSWVTYSPAQRHLVTLAAYGFAYSQGTRGGNFRSDSNDEKFRAALGQAVWGLREIPYPRPNLDVQYDHSQRPDWSVSPLPRMFWKAFSKPTPPMEYFYQGLYDYPVFEKAAFDSNFIWKDGAFLYKGGRSKGVEYSGIDYLYAYWLARYSQVPNLK</sequence>
<name>A0ABT6DED2_9BACT</name>
<keyword evidence="3" id="KW-1185">Reference proteome</keyword>
<organism evidence="2 3">
    <name type="scientific">Bdellovibrio svalbardensis</name>
    <dbReference type="NCBI Taxonomy" id="2972972"/>
    <lineage>
        <taxon>Bacteria</taxon>
        <taxon>Pseudomonadati</taxon>
        <taxon>Bdellovibrionota</taxon>
        <taxon>Bdellovibrionia</taxon>
        <taxon>Bdellovibrionales</taxon>
        <taxon>Pseudobdellovibrionaceae</taxon>
        <taxon>Bdellovibrio</taxon>
    </lineage>
</organism>
<evidence type="ECO:0008006" key="4">
    <source>
        <dbReference type="Google" id="ProtNLM"/>
    </source>
</evidence>
<dbReference type="RefSeq" id="WP_277576331.1">
    <property type="nucleotide sequence ID" value="NZ_JANRMI010000001.1"/>
</dbReference>
<accession>A0ABT6DED2</accession>
<reference evidence="2" key="1">
    <citation type="submission" date="2022-08" db="EMBL/GenBank/DDBJ databases">
        <title>Novel Bdellovibrio Species Isolated from Svalbard: Designation Bdellovibrio svalbardensis.</title>
        <authorList>
            <person name="Mitchell R.J."/>
            <person name="Choi S.Y."/>
        </authorList>
    </citation>
    <scope>NUCLEOTIDE SEQUENCE</scope>
    <source>
        <strain evidence="2">PAP01</strain>
    </source>
</reference>
<feature type="signal peptide" evidence="1">
    <location>
        <begin position="1"/>
        <end position="23"/>
    </location>
</feature>
<protein>
    <recommendedName>
        <fullName evidence="4">Cellulase Ig-like domain-containing protein</fullName>
    </recommendedName>
</protein>
<evidence type="ECO:0000256" key="1">
    <source>
        <dbReference type="SAM" id="SignalP"/>
    </source>
</evidence>